<gene>
    <name evidence="2" type="ORF">OG626_02025</name>
</gene>
<proteinExistence type="predicted"/>
<dbReference type="EMBL" id="CP109535">
    <property type="protein sequence ID" value="WTY93748.1"/>
    <property type="molecule type" value="Genomic_DNA"/>
</dbReference>
<feature type="chain" id="PRO_5043805027" description="DUF3828 domain-containing protein" evidence="1">
    <location>
        <begin position="26"/>
        <end position="153"/>
    </location>
</feature>
<sequence length="153" mass="15992">MKLRPAPAALAAVAVVLVTAPAGQAAAHEAASPPGAAAFLRETRAEAQVDAFFQAYRQAVLGQGDLTPEQVRARYLAPELDARLDAWADQRGADPVFRAQNVPASWSLRYAGSGAGHATVVLTENWAGGGSQDVWYAVRTADLVIGDLEDAPA</sequence>
<reference evidence="2" key="1">
    <citation type="submission" date="2022-10" db="EMBL/GenBank/DDBJ databases">
        <title>The complete genomes of actinobacterial strains from the NBC collection.</title>
        <authorList>
            <person name="Joergensen T.S."/>
            <person name="Alvarez Arevalo M."/>
            <person name="Sterndorff E.B."/>
            <person name="Faurdal D."/>
            <person name="Vuksanovic O."/>
            <person name="Mourched A.-S."/>
            <person name="Charusanti P."/>
            <person name="Shaw S."/>
            <person name="Blin K."/>
            <person name="Weber T."/>
        </authorList>
    </citation>
    <scope>NUCLEOTIDE SEQUENCE</scope>
    <source>
        <strain evidence="2">NBC_01401</strain>
    </source>
</reference>
<dbReference type="AlphaFoldDB" id="A0AAU3GN85"/>
<feature type="signal peptide" evidence="1">
    <location>
        <begin position="1"/>
        <end position="25"/>
    </location>
</feature>
<name>A0AAU3GN85_9ACTN</name>
<dbReference type="Gene3D" id="3.10.450.50">
    <property type="match status" value="1"/>
</dbReference>
<evidence type="ECO:0000256" key="1">
    <source>
        <dbReference type="SAM" id="SignalP"/>
    </source>
</evidence>
<evidence type="ECO:0000313" key="2">
    <source>
        <dbReference type="EMBL" id="WTY93748.1"/>
    </source>
</evidence>
<organism evidence="2">
    <name type="scientific">Streptomyces sp. NBC_01401</name>
    <dbReference type="NCBI Taxonomy" id="2903854"/>
    <lineage>
        <taxon>Bacteria</taxon>
        <taxon>Bacillati</taxon>
        <taxon>Actinomycetota</taxon>
        <taxon>Actinomycetes</taxon>
        <taxon>Kitasatosporales</taxon>
        <taxon>Streptomycetaceae</taxon>
        <taxon>Streptomyces</taxon>
    </lineage>
</organism>
<keyword evidence="1" id="KW-0732">Signal</keyword>
<evidence type="ECO:0008006" key="3">
    <source>
        <dbReference type="Google" id="ProtNLM"/>
    </source>
</evidence>
<protein>
    <recommendedName>
        <fullName evidence="3">DUF3828 domain-containing protein</fullName>
    </recommendedName>
</protein>
<accession>A0AAU3GN85</accession>